<name>A0A926JRA1_9FLAO</name>
<accession>A0A926JRA1</accession>
<feature type="signal peptide" evidence="1">
    <location>
        <begin position="1"/>
        <end position="19"/>
    </location>
</feature>
<evidence type="ECO:0000313" key="3">
    <source>
        <dbReference type="EMBL" id="MBC9796050.1"/>
    </source>
</evidence>
<gene>
    <name evidence="3" type="ORF">IBL28_08740</name>
</gene>
<dbReference type="EMBL" id="JACVDC010000019">
    <property type="protein sequence ID" value="MBC9796050.1"/>
    <property type="molecule type" value="Genomic_DNA"/>
</dbReference>
<keyword evidence="4" id="KW-1185">Reference proteome</keyword>
<reference evidence="3 4" key="1">
    <citation type="submission" date="2020-09" db="EMBL/GenBank/DDBJ databases">
        <title>Sinomicrobium weinanense sp. nov., a halophilic bacteria isolated from saline-alkali soil.</title>
        <authorList>
            <person name="Wu P."/>
            <person name="Ren H."/>
            <person name="Mei Y."/>
            <person name="Liang Y."/>
            <person name="Chen Z."/>
        </authorList>
    </citation>
    <scope>NUCLEOTIDE SEQUENCE [LARGE SCALE GENOMIC DNA]</scope>
    <source>
        <strain evidence="3 4">FJxs</strain>
    </source>
</reference>
<organism evidence="3 4">
    <name type="scientific">Sinomicrobium weinanense</name>
    <dbReference type="NCBI Taxonomy" id="2842200"/>
    <lineage>
        <taxon>Bacteria</taxon>
        <taxon>Pseudomonadati</taxon>
        <taxon>Bacteroidota</taxon>
        <taxon>Flavobacteriia</taxon>
        <taxon>Flavobacteriales</taxon>
        <taxon>Flavobacteriaceae</taxon>
        <taxon>Sinomicrobium</taxon>
    </lineage>
</organism>
<evidence type="ECO:0000313" key="4">
    <source>
        <dbReference type="Proteomes" id="UP000653730"/>
    </source>
</evidence>
<evidence type="ECO:0000259" key="2">
    <source>
        <dbReference type="Pfam" id="PF13648"/>
    </source>
</evidence>
<feature type="chain" id="PRO_5036789006" evidence="1">
    <location>
        <begin position="20"/>
        <end position="148"/>
    </location>
</feature>
<dbReference type="Proteomes" id="UP000653730">
    <property type="component" value="Unassembled WGS sequence"/>
</dbReference>
<feature type="domain" description="Lipocalin-like" evidence="2">
    <location>
        <begin position="35"/>
        <end position="127"/>
    </location>
</feature>
<comment type="caution">
    <text evidence="3">The sequence shown here is derived from an EMBL/GenBank/DDBJ whole genome shotgun (WGS) entry which is preliminary data.</text>
</comment>
<protein>
    <submittedName>
        <fullName evidence="3">Lipocalin family protein</fullName>
    </submittedName>
</protein>
<proteinExistence type="predicted"/>
<keyword evidence="1" id="KW-0732">Signal</keyword>
<dbReference type="Pfam" id="PF13648">
    <property type="entry name" value="Lipocalin_4"/>
    <property type="match status" value="1"/>
</dbReference>
<dbReference type="RefSeq" id="WP_187965197.1">
    <property type="nucleotide sequence ID" value="NZ_JACVDC010000019.1"/>
</dbReference>
<evidence type="ECO:0000256" key="1">
    <source>
        <dbReference type="SAM" id="SignalP"/>
    </source>
</evidence>
<dbReference type="InterPro" id="IPR024311">
    <property type="entry name" value="Lipocalin-like"/>
</dbReference>
<sequence length="148" mass="17401">MNLFRIRPVFAILYLIVFATWSCSTNPPEEQLQNIAGYWEIEKVELPDGQVKEYTVNTTVDYIEVGQDSTGFRKKLHPKPDGSFYASEDQEDFKLSIQGKQLSLQYRTSLSEWEENVIKATKDRLILRNTDNLKYFYKRFEPVDFGDR</sequence>
<dbReference type="AlphaFoldDB" id="A0A926JRA1"/>